<evidence type="ECO:0000259" key="1">
    <source>
        <dbReference type="Pfam" id="PF01863"/>
    </source>
</evidence>
<reference evidence="2 3" key="1">
    <citation type="submission" date="2024-02" db="EMBL/GenBank/DDBJ databases">
        <title>A novel Gemmatimonadota bacterium.</title>
        <authorList>
            <person name="Du Z.-J."/>
            <person name="Ye Y.-Q."/>
        </authorList>
    </citation>
    <scope>NUCLEOTIDE SEQUENCE [LARGE SCALE GENOMIC DNA]</scope>
    <source>
        <strain evidence="2 3">DH-20</strain>
    </source>
</reference>
<organism evidence="2 3">
    <name type="scientific">Gaopeijia maritima</name>
    <dbReference type="NCBI Taxonomy" id="3119007"/>
    <lineage>
        <taxon>Bacteria</taxon>
        <taxon>Pseudomonadati</taxon>
        <taxon>Gemmatimonadota</taxon>
        <taxon>Longimicrobiia</taxon>
        <taxon>Gaopeijiales</taxon>
        <taxon>Gaopeijiaceae</taxon>
        <taxon>Gaopeijia</taxon>
    </lineage>
</organism>
<dbReference type="RefSeq" id="WP_405275506.1">
    <property type="nucleotide sequence ID" value="NZ_JBBHLI010000002.1"/>
</dbReference>
<dbReference type="PANTHER" id="PTHR30399">
    <property type="entry name" value="UNCHARACTERIZED PROTEIN YGJP"/>
    <property type="match status" value="1"/>
</dbReference>
<dbReference type="Proteomes" id="UP001484239">
    <property type="component" value="Unassembled WGS sequence"/>
</dbReference>
<comment type="caution">
    <text evidence="2">The sequence shown here is derived from an EMBL/GenBank/DDBJ whole genome shotgun (WGS) entry which is preliminary data.</text>
</comment>
<dbReference type="CDD" id="cd07344">
    <property type="entry name" value="M48_yhfN_like"/>
    <property type="match status" value="1"/>
</dbReference>
<dbReference type="InterPro" id="IPR002725">
    <property type="entry name" value="YgjP-like_metallopeptidase"/>
</dbReference>
<keyword evidence="3" id="KW-1185">Reference proteome</keyword>
<feature type="domain" description="YgjP-like metallopeptidase" evidence="1">
    <location>
        <begin position="24"/>
        <end position="237"/>
    </location>
</feature>
<dbReference type="PANTHER" id="PTHR30399:SF1">
    <property type="entry name" value="UTP PYROPHOSPHATASE"/>
    <property type="match status" value="1"/>
</dbReference>
<dbReference type="InterPro" id="IPR053136">
    <property type="entry name" value="UTP_pyrophosphatase-like"/>
</dbReference>
<dbReference type="EMBL" id="JBBHLI010000002">
    <property type="protein sequence ID" value="MEK9500139.1"/>
    <property type="molecule type" value="Genomic_DNA"/>
</dbReference>
<proteinExistence type="predicted"/>
<dbReference type="GO" id="GO:0008237">
    <property type="term" value="F:metallopeptidase activity"/>
    <property type="evidence" value="ECO:0007669"/>
    <property type="project" value="UniProtKB-KW"/>
</dbReference>
<evidence type="ECO:0000313" key="3">
    <source>
        <dbReference type="Proteomes" id="UP001484239"/>
    </source>
</evidence>
<keyword evidence="2" id="KW-0378">Hydrolase</keyword>
<dbReference type="EC" id="3.4.-.-" evidence="2"/>
<protein>
    <submittedName>
        <fullName evidence="2">SprT family zinc-dependent metalloprotease</fullName>
        <ecNumber evidence="2">3.4.-.-</ecNumber>
    </submittedName>
</protein>
<dbReference type="Gene3D" id="3.30.2010.10">
    <property type="entry name" value="Metalloproteases ('zincins'), catalytic domain"/>
    <property type="match status" value="1"/>
</dbReference>
<keyword evidence="2" id="KW-0482">Metalloprotease</keyword>
<sequence length="242" mass="28214">MTRQVVIGTRTIPYTVRESARAKRKRIEVTPAGVEVVVPDGTADPDVTAFVSTRRRWLHDKTLEVREEVARLRARTPEGVHSGAKILFRDRYLRLRVEATDVEQPDVTYRTAFHVRVPRALTGKRRDEAVEKVLRDWMDTRLLEDAWAVVRHRGRSHGLEPRDVRVKDQRTLWGSCGRDGVLRLDRKLARVPKQVFEYVVVHELCHLQHRDHSSAFWDLVGQLLPRYEGLKQWLEQHEVEVG</sequence>
<gene>
    <name evidence="2" type="ORF">WI372_04050</name>
</gene>
<keyword evidence="2" id="KW-0645">Protease</keyword>
<accession>A0ABU9E629</accession>
<evidence type="ECO:0000313" key="2">
    <source>
        <dbReference type="EMBL" id="MEK9500139.1"/>
    </source>
</evidence>
<name>A0ABU9E629_9BACT</name>
<dbReference type="Pfam" id="PF01863">
    <property type="entry name" value="YgjP-like"/>
    <property type="match status" value="1"/>
</dbReference>